<reference evidence="4 5" key="1">
    <citation type="submission" date="2024-04" db="EMBL/GenBank/DDBJ databases">
        <title>Symmetric and asymmetric DNA N6-adenine methylation regulates different biological responses in Mucorales.</title>
        <authorList>
            <consortium name="Lawrence Berkeley National Laboratory"/>
            <person name="Lax C."/>
            <person name="Mondo S.J."/>
            <person name="Osorio-Concepcion M."/>
            <person name="Muszewska A."/>
            <person name="Corrochano-Luque M."/>
            <person name="Gutierrez G."/>
            <person name="Riley R."/>
            <person name="Lipzen A."/>
            <person name="Guo J."/>
            <person name="Hundley H."/>
            <person name="Amirebrahimi M."/>
            <person name="Ng V."/>
            <person name="Lorenzo-Gutierrez D."/>
            <person name="Binder U."/>
            <person name="Yang J."/>
            <person name="Song Y."/>
            <person name="Canovas D."/>
            <person name="Navarro E."/>
            <person name="Freitag M."/>
            <person name="Gabaldon T."/>
            <person name="Grigoriev I.V."/>
            <person name="Corrochano L.M."/>
            <person name="Nicolas F.E."/>
            <person name="Garre V."/>
        </authorList>
    </citation>
    <scope>NUCLEOTIDE SEQUENCE [LARGE SCALE GENOMIC DNA]</scope>
    <source>
        <strain evidence="4 5">L51</strain>
    </source>
</reference>
<dbReference type="PANTHER" id="PTHR42919">
    <property type="entry name" value="N-ALPHA-ACETYLTRANSFERASE"/>
    <property type="match status" value="1"/>
</dbReference>
<evidence type="ECO:0000259" key="3">
    <source>
        <dbReference type="PROSITE" id="PS51186"/>
    </source>
</evidence>
<keyword evidence="1" id="KW-0808">Transferase</keyword>
<keyword evidence="2" id="KW-0012">Acyltransferase</keyword>
<sequence length="189" mass="21495">MSSFQVQALPRSISLANVTERNIDQLVRLHVKIFPIVYNTKFYDLVLKAGPFAQMVMFNKVCVGSVCCRIQENPLDPSLSSVYIQTLGVLKAFQRLGLGHLLISHILGEAARLNNPKITSVYLHVQTCNSVAIDFYLKHGFRLIMTAKNYYPSMECKDAYVLSREVMSQNQNQNQNQNQIQNYYGCTTH</sequence>
<dbReference type="PANTHER" id="PTHR42919:SF8">
    <property type="entry name" value="N-ALPHA-ACETYLTRANSFERASE 50"/>
    <property type="match status" value="1"/>
</dbReference>
<evidence type="ECO:0000256" key="2">
    <source>
        <dbReference type="ARBA" id="ARBA00023315"/>
    </source>
</evidence>
<evidence type="ECO:0000313" key="5">
    <source>
        <dbReference type="Proteomes" id="UP001448207"/>
    </source>
</evidence>
<evidence type="ECO:0000256" key="1">
    <source>
        <dbReference type="ARBA" id="ARBA00022679"/>
    </source>
</evidence>
<comment type="caution">
    <text evidence="4">The sequence shown here is derived from an EMBL/GenBank/DDBJ whole genome shotgun (WGS) entry which is preliminary data.</text>
</comment>
<evidence type="ECO:0000313" key="4">
    <source>
        <dbReference type="EMBL" id="KAL0096621.1"/>
    </source>
</evidence>
<keyword evidence="5" id="KW-1185">Reference proteome</keyword>
<proteinExistence type="predicted"/>
<accession>A0ABR3BD24</accession>
<organism evidence="4 5">
    <name type="scientific">Phycomyces blakesleeanus</name>
    <dbReference type="NCBI Taxonomy" id="4837"/>
    <lineage>
        <taxon>Eukaryota</taxon>
        <taxon>Fungi</taxon>
        <taxon>Fungi incertae sedis</taxon>
        <taxon>Mucoromycota</taxon>
        <taxon>Mucoromycotina</taxon>
        <taxon>Mucoromycetes</taxon>
        <taxon>Mucorales</taxon>
        <taxon>Phycomycetaceae</taxon>
        <taxon>Phycomyces</taxon>
    </lineage>
</organism>
<protein>
    <submittedName>
        <fullName evidence="4">N-alpha-acetyltransferase 50</fullName>
    </submittedName>
</protein>
<dbReference type="Gene3D" id="3.40.630.30">
    <property type="match status" value="1"/>
</dbReference>
<gene>
    <name evidence="4" type="ORF">J3Q64DRAFT_1708589</name>
</gene>
<name>A0ABR3BD24_PHYBL</name>
<dbReference type="Pfam" id="PF00583">
    <property type="entry name" value="Acetyltransf_1"/>
    <property type="match status" value="1"/>
</dbReference>
<dbReference type="InterPro" id="IPR051556">
    <property type="entry name" value="N-term/lysine_N-AcTrnsfr"/>
</dbReference>
<feature type="domain" description="N-acetyltransferase" evidence="3">
    <location>
        <begin position="13"/>
        <end position="167"/>
    </location>
</feature>
<dbReference type="InterPro" id="IPR000182">
    <property type="entry name" value="GNAT_dom"/>
</dbReference>
<dbReference type="EMBL" id="JBCLYO010000001">
    <property type="protein sequence ID" value="KAL0096621.1"/>
    <property type="molecule type" value="Genomic_DNA"/>
</dbReference>
<dbReference type="CDD" id="cd04301">
    <property type="entry name" value="NAT_SF"/>
    <property type="match status" value="1"/>
</dbReference>
<dbReference type="Proteomes" id="UP001448207">
    <property type="component" value="Unassembled WGS sequence"/>
</dbReference>
<dbReference type="InterPro" id="IPR016181">
    <property type="entry name" value="Acyl_CoA_acyltransferase"/>
</dbReference>
<dbReference type="SUPFAM" id="SSF55729">
    <property type="entry name" value="Acyl-CoA N-acyltransferases (Nat)"/>
    <property type="match status" value="1"/>
</dbReference>
<dbReference type="PROSITE" id="PS51186">
    <property type="entry name" value="GNAT"/>
    <property type="match status" value="1"/>
</dbReference>